<dbReference type="STRING" id="50990.A0A4Y7Q6G7"/>
<proteinExistence type="inferred from homology"/>
<evidence type="ECO:0000256" key="5">
    <source>
        <dbReference type="ARBA" id="ARBA00022792"/>
    </source>
</evidence>
<keyword evidence="11" id="KW-1185">Reference proteome</keyword>
<keyword evidence="5" id="KW-0999">Mitochondrion inner membrane</keyword>
<dbReference type="GO" id="GO:0005743">
    <property type="term" value="C:mitochondrial inner membrane"/>
    <property type="evidence" value="ECO:0007669"/>
    <property type="project" value="UniProtKB-SubCell"/>
</dbReference>
<evidence type="ECO:0000313" key="10">
    <source>
        <dbReference type="EMBL" id="TDL23243.1"/>
    </source>
</evidence>
<gene>
    <name evidence="10" type="ORF">BD410DRAFT_721748</name>
</gene>
<evidence type="ECO:0000313" key="11">
    <source>
        <dbReference type="Proteomes" id="UP000294933"/>
    </source>
</evidence>
<dbReference type="GO" id="GO:0033617">
    <property type="term" value="P:mitochondrial respiratory chain complex IV assembly"/>
    <property type="evidence" value="ECO:0007669"/>
    <property type="project" value="InterPro"/>
</dbReference>
<evidence type="ECO:0000256" key="2">
    <source>
        <dbReference type="ARBA" id="ARBA00009575"/>
    </source>
</evidence>
<dbReference type="AlphaFoldDB" id="A0A4Y7Q6G7"/>
<comment type="subcellular location">
    <subcellularLocation>
        <location evidence="1">Mitochondrion inner membrane</location>
    </subcellularLocation>
</comment>
<evidence type="ECO:0000256" key="1">
    <source>
        <dbReference type="ARBA" id="ARBA00004273"/>
    </source>
</evidence>
<dbReference type="PANTHER" id="PTHR31586:SF1">
    <property type="entry name" value="CYTOCHROME C OXIDASE ASSEMBLY PROTEIN COX20, MITOCHONDRIAL"/>
    <property type="match status" value="1"/>
</dbReference>
<evidence type="ECO:0000256" key="4">
    <source>
        <dbReference type="ARBA" id="ARBA00022692"/>
    </source>
</evidence>
<sequence>LKNIGEVLCARKSLLTGIMSGAGIGFVRGWSTSSNWAIGTFTIVSLGVWQVCQASVSRERETVKTAIEHMAQRRFMKQEGGGPADAGGTQPSGDAKV</sequence>
<dbReference type="Pfam" id="PF12597">
    <property type="entry name" value="Cox20"/>
    <property type="match status" value="1"/>
</dbReference>
<evidence type="ECO:0000256" key="7">
    <source>
        <dbReference type="ARBA" id="ARBA00023128"/>
    </source>
</evidence>
<feature type="non-terminal residue" evidence="10">
    <location>
        <position position="1"/>
    </location>
</feature>
<feature type="region of interest" description="Disordered" evidence="9">
    <location>
        <begin position="74"/>
        <end position="97"/>
    </location>
</feature>
<keyword evidence="8" id="KW-0472">Membrane</keyword>
<dbReference type="EMBL" id="ML170171">
    <property type="protein sequence ID" value="TDL23243.1"/>
    <property type="molecule type" value="Genomic_DNA"/>
</dbReference>
<dbReference type="OrthoDB" id="14603at2759"/>
<accession>A0A4Y7Q6G7</accession>
<protein>
    <recommendedName>
        <fullName evidence="3">Cytochrome c oxidase assembly protein COX20, mitochondrial</fullName>
    </recommendedName>
</protein>
<keyword evidence="6" id="KW-1133">Transmembrane helix</keyword>
<organism evidence="10 11">
    <name type="scientific">Rickenella mellea</name>
    <dbReference type="NCBI Taxonomy" id="50990"/>
    <lineage>
        <taxon>Eukaryota</taxon>
        <taxon>Fungi</taxon>
        <taxon>Dikarya</taxon>
        <taxon>Basidiomycota</taxon>
        <taxon>Agaricomycotina</taxon>
        <taxon>Agaricomycetes</taxon>
        <taxon>Hymenochaetales</taxon>
        <taxon>Rickenellaceae</taxon>
        <taxon>Rickenella</taxon>
    </lineage>
</organism>
<dbReference type="InterPro" id="IPR022533">
    <property type="entry name" value="Cox20"/>
</dbReference>
<evidence type="ECO:0000256" key="3">
    <source>
        <dbReference type="ARBA" id="ARBA00017689"/>
    </source>
</evidence>
<comment type="similarity">
    <text evidence="2">Belongs to the COX20 family.</text>
</comment>
<evidence type="ECO:0000256" key="9">
    <source>
        <dbReference type="SAM" id="MobiDB-lite"/>
    </source>
</evidence>
<keyword evidence="7" id="KW-0496">Mitochondrion</keyword>
<evidence type="ECO:0000256" key="6">
    <source>
        <dbReference type="ARBA" id="ARBA00022989"/>
    </source>
</evidence>
<evidence type="ECO:0000256" key="8">
    <source>
        <dbReference type="ARBA" id="ARBA00023136"/>
    </source>
</evidence>
<dbReference type="Proteomes" id="UP000294933">
    <property type="component" value="Unassembled WGS sequence"/>
</dbReference>
<name>A0A4Y7Q6G7_9AGAM</name>
<reference evidence="10 11" key="1">
    <citation type="submission" date="2018-06" db="EMBL/GenBank/DDBJ databases">
        <title>A transcriptomic atlas of mushroom development highlights an independent origin of complex multicellularity.</title>
        <authorList>
            <consortium name="DOE Joint Genome Institute"/>
            <person name="Krizsan K."/>
            <person name="Almasi E."/>
            <person name="Merenyi Z."/>
            <person name="Sahu N."/>
            <person name="Viragh M."/>
            <person name="Koszo T."/>
            <person name="Mondo S."/>
            <person name="Kiss B."/>
            <person name="Balint B."/>
            <person name="Kues U."/>
            <person name="Barry K."/>
            <person name="Hegedus J.C."/>
            <person name="Henrissat B."/>
            <person name="Johnson J."/>
            <person name="Lipzen A."/>
            <person name="Ohm R."/>
            <person name="Nagy I."/>
            <person name="Pangilinan J."/>
            <person name="Yan J."/>
            <person name="Xiong Y."/>
            <person name="Grigoriev I.V."/>
            <person name="Hibbett D.S."/>
            <person name="Nagy L.G."/>
        </authorList>
    </citation>
    <scope>NUCLEOTIDE SEQUENCE [LARGE SCALE GENOMIC DNA]</scope>
    <source>
        <strain evidence="10 11">SZMC22713</strain>
    </source>
</reference>
<dbReference type="VEuPathDB" id="FungiDB:BD410DRAFT_721748"/>
<keyword evidence="4" id="KW-0812">Transmembrane</keyword>
<dbReference type="PANTHER" id="PTHR31586">
    <property type="entry name" value="CYTOCHROME C OXIDASE PROTEIN 20"/>
    <property type="match status" value="1"/>
</dbReference>